<accession>A0A814AZE1</accession>
<gene>
    <name evidence="1" type="ORF">OXX778_LOCUS12389</name>
</gene>
<proteinExistence type="predicted"/>
<evidence type="ECO:0000313" key="1">
    <source>
        <dbReference type="EMBL" id="CAF0921152.1"/>
    </source>
</evidence>
<organism evidence="1 2">
    <name type="scientific">Brachionus calyciflorus</name>
    <dbReference type="NCBI Taxonomy" id="104777"/>
    <lineage>
        <taxon>Eukaryota</taxon>
        <taxon>Metazoa</taxon>
        <taxon>Spiralia</taxon>
        <taxon>Gnathifera</taxon>
        <taxon>Rotifera</taxon>
        <taxon>Eurotatoria</taxon>
        <taxon>Monogononta</taxon>
        <taxon>Pseudotrocha</taxon>
        <taxon>Ploima</taxon>
        <taxon>Brachionidae</taxon>
        <taxon>Brachionus</taxon>
    </lineage>
</organism>
<dbReference type="AlphaFoldDB" id="A0A814AZE1"/>
<comment type="caution">
    <text evidence="1">The sequence shown here is derived from an EMBL/GenBank/DDBJ whole genome shotgun (WGS) entry which is preliminary data.</text>
</comment>
<dbReference type="EMBL" id="CAJNOC010002239">
    <property type="protein sequence ID" value="CAF0921152.1"/>
    <property type="molecule type" value="Genomic_DNA"/>
</dbReference>
<dbReference type="Proteomes" id="UP000663879">
    <property type="component" value="Unassembled WGS sequence"/>
</dbReference>
<name>A0A814AZE1_9BILA</name>
<sequence length="97" mass="11334">MSLVVKIERVYSANDKFDVDIECICKIKFKNTVKSRDLTFGNKKQVTYQSLDDNDDDERDELLTQTSNDIEYLLGTEINSKDVLQIECFYPGIYHKK</sequence>
<keyword evidence="2" id="KW-1185">Reference proteome</keyword>
<protein>
    <submittedName>
        <fullName evidence="1">Uncharacterized protein</fullName>
    </submittedName>
</protein>
<evidence type="ECO:0000313" key="2">
    <source>
        <dbReference type="Proteomes" id="UP000663879"/>
    </source>
</evidence>
<reference evidence="1" key="1">
    <citation type="submission" date="2021-02" db="EMBL/GenBank/DDBJ databases">
        <authorList>
            <person name="Nowell W R."/>
        </authorList>
    </citation>
    <scope>NUCLEOTIDE SEQUENCE</scope>
    <source>
        <strain evidence="1">Ploen Becks lab</strain>
    </source>
</reference>